<dbReference type="PANTHER" id="PTHR45339">
    <property type="entry name" value="HYBRID SIGNAL TRANSDUCTION HISTIDINE KINASE J"/>
    <property type="match status" value="1"/>
</dbReference>
<evidence type="ECO:0000313" key="5">
    <source>
        <dbReference type="Proteomes" id="UP000309668"/>
    </source>
</evidence>
<dbReference type="InterPro" id="IPR001789">
    <property type="entry name" value="Sig_transdc_resp-reg_receiver"/>
</dbReference>
<dbReference type="PROSITE" id="PS50110">
    <property type="entry name" value="RESPONSE_REGULATORY"/>
    <property type="match status" value="1"/>
</dbReference>
<keyword evidence="5" id="KW-1185">Reference proteome</keyword>
<evidence type="ECO:0000313" key="4">
    <source>
        <dbReference type="EMBL" id="TMM48188.1"/>
    </source>
</evidence>
<dbReference type="GO" id="GO:0005886">
    <property type="term" value="C:plasma membrane"/>
    <property type="evidence" value="ECO:0007669"/>
    <property type="project" value="UniProtKB-SubCell"/>
</dbReference>
<dbReference type="SUPFAM" id="SSF47226">
    <property type="entry name" value="Histidine-containing phosphotransfer domain, HPT domain"/>
    <property type="match status" value="1"/>
</dbReference>
<accession>A0A5S3PAW5</accession>
<dbReference type="Gene3D" id="3.40.50.2300">
    <property type="match status" value="1"/>
</dbReference>
<dbReference type="AlphaFoldDB" id="A0A5S3PAW5"/>
<organism evidence="4 5">
    <name type="scientific">Qipengyuania marisflavi</name>
    <dbReference type="NCBI Taxonomy" id="2486356"/>
    <lineage>
        <taxon>Bacteria</taxon>
        <taxon>Pseudomonadati</taxon>
        <taxon>Pseudomonadota</taxon>
        <taxon>Alphaproteobacteria</taxon>
        <taxon>Sphingomonadales</taxon>
        <taxon>Erythrobacteraceae</taxon>
        <taxon>Qipengyuania</taxon>
    </lineage>
</organism>
<dbReference type="OrthoDB" id="9801651at2"/>
<dbReference type="InterPro" id="IPR011006">
    <property type="entry name" value="CheY-like_superfamily"/>
</dbReference>
<dbReference type="SMART" id="SM00448">
    <property type="entry name" value="REC"/>
    <property type="match status" value="1"/>
</dbReference>
<reference evidence="4 5" key="1">
    <citation type="submission" date="2019-05" db="EMBL/GenBank/DDBJ databases">
        <title>Erythrobacter marisflavi sp. nov., isolated from isolated from water of an estuary environment.</title>
        <authorList>
            <person name="Yoon J.-H."/>
        </authorList>
    </citation>
    <scope>NUCLEOTIDE SEQUENCE [LARGE SCALE GENOMIC DNA]</scope>
    <source>
        <strain evidence="4 5">KEM-5</strain>
    </source>
</reference>
<dbReference type="SUPFAM" id="SSF52172">
    <property type="entry name" value="CheY-like"/>
    <property type="match status" value="1"/>
</dbReference>
<gene>
    <name evidence="4" type="ORF">FEV51_07800</name>
</gene>
<sequence>MASRPASSSGATKQQPAVPARREELRILLAEDNCIAAELLRMMGDRLGAKMDWVENGLDAVDTVHRAREAGLPYALLLMDAMMPVLSGAEATRRLRANGISPEELPIVAVTAATANDEVRDLFDSGMQAYLAKPVSIADLSACFDAWVTTRPEAGAPIARHSFDALRRRYALRKTEVFSQLEECVSAGNCADEETSALRNHLHKLAGTAGSFGEEALSAAAAEAAGVVAAAQPGESHAALAKALALIKAVG</sequence>
<dbReference type="GO" id="GO:0005524">
    <property type="term" value="F:ATP binding"/>
    <property type="evidence" value="ECO:0007669"/>
    <property type="project" value="UniProtKB-KW"/>
</dbReference>
<protein>
    <submittedName>
        <fullName evidence="4">Response regulator</fullName>
    </submittedName>
</protein>
<proteinExistence type="predicted"/>
<name>A0A5S3PAW5_9SPHN</name>
<feature type="modified residue" description="4-aspartylphosphate" evidence="2">
    <location>
        <position position="80"/>
    </location>
</feature>
<feature type="domain" description="Response regulatory" evidence="3">
    <location>
        <begin position="26"/>
        <end position="148"/>
    </location>
</feature>
<dbReference type="Pfam" id="PF00072">
    <property type="entry name" value="Response_reg"/>
    <property type="match status" value="1"/>
</dbReference>
<dbReference type="RefSeq" id="WP_138617621.1">
    <property type="nucleotide sequence ID" value="NZ_VCAO01000003.1"/>
</dbReference>
<evidence type="ECO:0000256" key="2">
    <source>
        <dbReference type="PROSITE-ProRule" id="PRU00169"/>
    </source>
</evidence>
<evidence type="ECO:0000259" key="3">
    <source>
        <dbReference type="PROSITE" id="PS50110"/>
    </source>
</evidence>
<evidence type="ECO:0000256" key="1">
    <source>
        <dbReference type="ARBA" id="ARBA00022553"/>
    </source>
</evidence>
<comment type="caution">
    <text evidence="4">The sequence shown here is derived from an EMBL/GenBank/DDBJ whole genome shotgun (WGS) entry which is preliminary data.</text>
</comment>
<dbReference type="GO" id="GO:0000160">
    <property type="term" value="P:phosphorelay signal transduction system"/>
    <property type="evidence" value="ECO:0007669"/>
    <property type="project" value="InterPro"/>
</dbReference>
<keyword evidence="1 2" id="KW-0597">Phosphoprotein</keyword>
<dbReference type="Proteomes" id="UP000309668">
    <property type="component" value="Unassembled WGS sequence"/>
</dbReference>
<dbReference type="CDD" id="cd17546">
    <property type="entry name" value="REC_hyHK_CKI1_RcsC-like"/>
    <property type="match status" value="1"/>
</dbReference>
<dbReference type="InterPro" id="IPR036641">
    <property type="entry name" value="HPT_dom_sf"/>
</dbReference>
<dbReference type="PANTHER" id="PTHR45339:SF3">
    <property type="entry name" value="HISTIDINE KINASE"/>
    <property type="match status" value="1"/>
</dbReference>
<dbReference type="EMBL" id="VCAO01000003">
    <property type="protein sequence ID" value="TMM48188.1"/>
    <property type="molecule type" value="Genomic_DNA"/>
</dbReference>